<organism evidence="2 3">
    <name type="scientific">Nocardioides lentus</name>
    <dbReference type="NCBI Taxonomy" id="338077"/>
    <lineage>
        <taxon>Bacteria</taxon>
        <taxon>Bacillati</taxon>
        <taxon>Actinomycetota</taxon>
        <taxon>Actinomycetes</taxon>
        <taxon>Propionibacteriales</taxon>
        <taxon>Nocardioidaceae</taxon>
        <taxon>Nocardioides</taxon>
    </lineage>
</organism>
<keyword evidence="3" id="KW-1185">Reference proteome</keyword>
<gene>
    <name evidence="2" type="ORF">GCM10009737_08470</name>
</gene>
<name>A0ABP5ABP5_9ACTN</name>
<dbReference type="EMBL" id="BAAAMY010000002">
    <property type="protein sequence ID" value="GAA1909497.1"/>
    <property type="molecule type" value="Genomic_DNA"/>
</dbReference>
<feature type="compositionally biased region" description="Pro residues" evidence="1">
    <location>
        <begin position="160"/>
        <end position="178"/>
    </location>
</feature>
<evidence type="ECO:0008006" key="4">
    <source>
        <dbReference type="Google" id="ProtNLM"/>
    </source>
</evidence>
<comment type="caution">
    <text evidence="2">The sequence shown here is derived from an EMBL/GenBank/DDBJ whole genome shotgun (WGS) entry which is preliminary data.</text>
</comment>
<accession>A0ABP5ABP5</accession>
<dbReference type="RefSeq" id="WP_344004208.1">
    <property type="nucleotide sequence ID" value="NZ_BAAAMY010000002.1"/>
</dbReference>
<evidence type="ECO:0000313" key="2">
    <source>
        <dbReference type="EMBL" id="GAA1909497.1"/>
    </source>
</evidence>
<evidence type="ECO:0000256" key="1">
    <source>
        <dbReference type="SAM" id="MobiDB-lite"/>
    </source>
</evidence>
<feature type="region of interest" description="Disordered" evidence="1">
    <location>
        <begin position="154"/>
        <end position="185"/>
    </location>
</feature>
<reference evidence="3" key="1">
    <citation type="journal article" date="2019" name="Int. J. Syst. Evol. Microbiol.">
        <title>The Global Catalogue of Microorganisms (GCM) 10K type strain sequencing project: providing services to taxonomists for standard genome sequencing and annotation.</title>
        <authorList>
            <consortium name="The Broad Institute Genomics Platform"/>
            <consortium name="The Broad Institute Genome Sequencing Center for Infectious Disease"/>
            <person name="Wu L."/>
            <person name="Ma J."/>
        </authorList>
    </citation>
    <scope>NUCLEOTIDE SEQUENCE [LARGE SCALE GENOMIC DNA]</scope>
    <source>
        <strain evidence="3">JCM 14046</strain>
    </source>
</reference>
<protein>
    <recommendedName>
        <fullName evidence="4">Minor tail protein</fullName>
    </recommendedName>
</protein>
<proteinExistence type="predicted"/>
<dbReference type="Proteomes" id="UP001501612">
    <property type="component" value="Unassembled WGS sequence"/>
</dbReference>
<evidence type="ECO:0000313" key="3">
    <source>
        <dbReference type="Proteomes" id="UP001501612"/>
    </source>
</evidence>
<sequence length="623" mass="64054">MADLPTCQLKWRLLLPVRQANGSTTYVPPDSGTGVVWIRPPKALNRMPVTGATNPFTLAPLSQRCEFDGDGWLIDTVRDAAGSVIGAGDRIIEVPDLGSDLLAFPVPRDHEAWRVEVQGVKVGGRDFRVDSFPIHPLPDVVTDLTKQVTVQVGGGVVIKPGPPGPPGPPSTVPGPPGAPGGSDAATAQWIKEGPETSKVVVARKPTATPKAYGINTSEANKIGPLADNYNVRGGEEGSPHEIGNSRLADVSGYDNKIWHAIVAAVVHGYHVIAGGVGGHVAALGGSLHALFGGYTTVGGGTANRVLAAKGTVAGGDENSAGTNAITTLTAAVAAGATTVTVADVTDIAVRQTMYLGLGTPALDNGQGPLEIARVASIDGNVLTLDTFQSVATTDETGARTGTALVAAHPNGARVFFSDGTRTGGFVGGGFLNDVLGQFAGVLYGRENRAAGQYSGASGFQSWAEGVGTVAHGLWARARTYGARSHAATRVAQRGDRQSSTLQVSAATTDGATAVNMNPVRSGGTMHQLLRGQLVAVTAHVIGTNADGTVRAHYVVDHTARYGATGNSAWLGTPMLRTVYADTGIGGLSYTAGSSAGFINIRVTGKDGTPMEWHARVELTEVQV</sequence>